<evidence type="ECO:0000313" key="3">
    <source>
        <dbReference type="Proteomes" id="UP000001219"/>
    </source>
</evidence>
<proteinExistence type="predicted"/>
<dbReference type="Proteomes" id="UP000001219">
    <property type="component" value="Chromosome"/>
</dbReference>
<evidence type="ECO:0000313" key="2">
    <source>
        <dbReference type="EMBL" id="ACY20448.1"/>
    </source>
</evidence>
<dbReference type="PANTHER" id="PTHR33164">
    <property type="entry name" value="TRANSCRIPTIONAL REGULATOR, MARR FAMILY"/>
    <property type="match status" value="1"/>
</dbReference>
<dbReference type="eggNOG" id="COG1846">
    <property type="taxonomic scope" value="Bacteria"/>
</dbReference>
<dbReference type="OrthoDB" id="4826718at2"/>
<dbReference type="GO" id="GO:0003700">
    <property type="term" value="F:DNA-binding transcription factor activity"/>
    <property type="evidence" value="ECO:0007669"/>
    <property type="project" value="InterPro"/>
</dbReference>
<dbReference type="AlphaFoldDB" id="D0L4Z6"/>
<name>D0L4Z6_GORB4</name>
<dbReference type="PROSITE" id="PS50995">
    <property type="entry name" value="HTH_MARR_2"/>
    <property type="match status" value="1"/>
</dbReference>
<reference evidence="2 3" key="2">
    <citation type="journal article" date="2010" name="Stand. Genomic Sci.">
        <title>Complete genome sequence of Gordonia bronchialis type strain (3410).</title>
        <authorList>
            <person name="Ivanova N."/>
            <person name="Sikorski J."/>
            <person name="Jando M."/>
            <person name="Lapidus A."/>
            <person name="Nolan M."/>
            <person name="Lucas S."/>
            <person name="Del Rio T.G."/>
            <person name="Tice H."/>
            <person name="Copeland A."/>
            <person name="Cheng J.F."/>
            <person name="Chen F."/>
            <person name="Bruce D."/>
            <person name="Goodwin L."/>
            <person name="Pitluck S."/>
            <person name="Mavromatis K."/>
            <person name="Ovchinnikova G."/>
            <person name="Pati A."/>
            <person name="Chen A."/>
            <person name="Palaniappan K."/>
            <person name="Land M."/>
            <person name="Hauser L."/>
            <person name="Chang Y.J."/>
            <person name="Jeffries C.D."/>
            <person name="Chain P."/>
            <person name="Saunders E."/>
            <person name="Han C."/>
            <person name="Detter J.C."/>
            <person name="Brettin T."/>
            <person name="Rohde M."/>
            <person name="Goker M."/>
            <person name="Bristow J."/>
            <person name="Eisen J.A."/>
            <person name="Markowitz V."/>
            <person name="Hugenholtz P."/>
            <person name="Klenk H.P."/>
            <person name="Kyrpides N.C."/>
        </authorList>
    </citation>
    <scope>NUCLEOTIDE SEQUENCE [LARGE SCALE GENOMIC DNA]</scope>
    <source>
        <strain evidence="3">ATCC 25592 / DSM 43247 / BCRC 13721 / JCM 3198 / KCTC 3076 / NBRC 16047 / NCTC 10667</strain>
    </source>
</reference>
<organism evidence="2 3">
    <name type="scientific">Gordonia bronchialis (strain ATCC 25592 / DSM 43247 / BCRC 13721 / JCM 3198 / KCTC 3076 / NBRC 16047 / NCTC 10667)</name>
    <name type="common">Rhodococcus bronchialis</name>
    <dbReference type="NCBI Taxonomy" id="526226"/>
    <lineage>
        <taxon>Bacteria</taxon>
        <taxon>Bacillati</taxon>
        <taxon>Actinomycetota</taxon>
        <taxon>Actinomycetes</taxon>
        <taxon>Mycobacteriales</taxon>
        <taxon>Gordoniaceae</taxon>
        <taxon>Gordonia</taxon>
    </lineage>
</organism>
<dbReference type="SUPFAM" id="SSF46785">
    <property type="entry name" value="Winged helix' DNA-binding domain"/>
    <property type="match status" value="1"/>
</dbReference>
<dbReference type="PANTHER" id="PTHR33164:SF95">
    <property type="entry name" value="TRANSCRIPTIONAL REGULATOR"/>
    <property type="match status" value="1"/>
</dbReference>
<keyword evidence="3" id="KW-1185">Reference proteome</keyword>
<dbReference type="HOGENOM" id="CLU_083287_4_2_11"/>
<dbReference type="KEGG" id="gbr:Gbro_1140"/>
<dbReference type="RefSeq" id="WP_012833025.1">
    <property type="nucleotide sequence ID" value="NC_013441.1"/>
</dbReference>
<dbReference type="InterPro" id="IPR036390">
    <property type="entry name" value="WH_DNA-bd_sf"/>
</dbReference>
<dbReference type="GO" id="GO:0006950">
    <property type="term" value="P:response to stress"/>
    <property type="evidence" value="ECO:0007669"/>
    <property type="project" value="TreeGrafter"/>
</dbReference>
<dbReference type="Gene3D" id="1.10.10.10">
    <property type="entry name" value="Winged helix-like DNA-binding domain superfamily/Winged helix DNA-binding domain"/>
    <property type="match status" value="1"/>
</dbReference>
<dbReference type="SMART" id="SM00347">
    <property type="entry name" value="HTH_MARR"/>
    <property type="match status" value="1"/>
</dbReference>
<gene>
    <name evidence="2" type="ordered locus">Gbro_1140</name>
</gene>
<dbReference type="PRINTS" id="PR00598">
    <property type="entry name" value="HTHMARR"/>
</dbReference>
<evidence type="ECO:0000259" key="1">
    <source>
        <dbReference type="PROSITE" id="PS50995"/>
    </source>
</evidence>
<dbReference type="InterPro" id="IPR036388">
    <property type="entry name" value="WH-like_DNA-bd_sf"/>
</dbReference>
<accession>D0L4Z6</accession>
<dbReference type="Pfam" id="PF12802">
    <property type="entry name" value="MarR_2"/>
    <property type="match status" value="1"/>
</dbReference>
<feature type="domain" description="HTH marR-type" evidence="1">
    <location>
        <begin position="1"/>
        <end position="141"/>
    </location>
</feature>
<dbReference type="EMBL" id="CP001802">
    <property type="protein sequence ID" value="ACY20448.1"/>
    <property type="molecule type" value="Genomic_DNA"/>
</dbReference>
<dbReference type="InterPro" id="IPR039422">
    <property type="entry name" value="MarR/SlyA-like"/>
</dbReference>
<protein>
    <submittedName>
        <fullName evidence="2">Regulatory protein MarR</fullName>
    </submittedName>
</protein>
<dbReference type="InterPro" id="IPR000835">
    <property type="entry name" value="HTH_MarR-typ"/>
</dbReference>
<reference evidence="3" key="1">
    <citation type="submission" date="2009-10" db="EMBL/GenBank/DDBJ databases">
        <title>The complete chromosome of Gordonia bronchialis DSM 43247.</title>
        <authorList>
            <consortium name="US DOE Joint Genome Institute (JGI-PGF)"/>
            <person name="Lucas S."/>
            <person name="Copeland A."/>
            <person name="Lapidus A."/>
            <person name="Glavina del Rio T."/>
            <person name="Dalin E."/>
            <person name="Tice H."/>
            <person name="Bruce D."/>
            <person name="Goodwin L."/>
            <person name="Pitluck S."/>
            <person name="Kyrpides N."/>
            <person name="Mavromatis K."/>
            <person name="Ivanova N."/>
            <person name="Ovchinnikova G."/>
            <person name="Saunders E."/>
            <person name="Brettin T."/>
            <person name="Detter J.C."/>
            <person name="Han C."/>
            <person name="Larimer F."/>
            <person name="Land M."/>
            <person name="Hauser L."/>
            <person name="Markowitz V."/>
            <person name="Cheng J.-F."/>
            <person name="Hugenholtz P."/>
            <person name="Woyke T."/>
            <person name="Wu D."/>
            <person name="Jando M."/>
            <person name="Schneider S."/>
            <person name="Goeker M."/>
            <person name="Klenk H.-P."/>
            <person name="Eisen J.A."/>
        </authorList>
    </citation>
    <scope>NUCLEOTIDE SEQUENCE [LARGE SCALE GENOMIC DNA]</scope>
    <source>
        <strain evidence="3">ATCC 25592 / DSM 43247 / BCRC 13721 / JCM 3198 / KCTC 3076 / NBRC 16047 / NCTC 10667</strain>
    </source>
</reference>
<sequence length="144" mass="16332">MENIPSRLTGKPSWLITRLSTHAHRLSTDAFAQAGARGYHFRILAALDEFGQASQADIGRRTDMDRSDVVAALNELADHGFIERSPDPDDRRRNLVSITRAGIRQLSRLDRELDAAQDTLLEPLSKQERRDLTALLTRLLEHHR</sequence>